<organism evidence="2 3">
    <name type="scientific">Bacillus thuringiensis YBT-1518</name>
    <dbReference type="NCBI Taxonomy" id="529122"/>
    <lineage>
        <taxon>Bacteria</taxon>
        <taxon>Bacillati</taxon>
        <taxon>Bacillota</taxon>
        <taxon>Bacilli</taxon>
        <taxon>Bacillales</taxon>
        <taxon>Bacillaceae</taxon>
        <taxon>Bacillus</taxon>
        <taxon>Bacillus cereus group</taxon>
    </lineage>
</organism>
<dbReference type="Proteomes" id="UP000018566">
    <property type="component" value="Chromosome"/>
</dbReference>
<dbReference type="AlphaFoldDB" id="A0A9W3PGS4"/>
<evidence type="ECO:0000313" key="3">
    <source>
        <dbReference type="Proteomes" id="UP000018566"/>
    </source>
</evidence>
<keyword evidence="1" id="KW-0175">Coiled coil</keyword>
<feature type="coiled-coil region" evidence="1">
    <location>
        <begin position="1"/>
        <end position="35"/>
    </location>
</feature>
<protein>
    <submittedName>
        <fullName evidence="2">Uncharacterized protein</fullName>
    </submittedName>
</protein>
<evidence type="ECO:0000256" key="1">
    <source>
        <dbReference type="SAM" id="Coils"/>
    </source>
</evidence>
<dbReference type="RefSeq" id="WP_023522421.1">
    <property type="nucleotide sequence ID" value="NC_022873.1"/>
</dbReference>
<sequence length="64" mass="7794">MRREKDLLKQWKADLQAIQEEKRLKKKKAKKKNKKYSIPGNTVDFMDGKNTYRKENGVWKQRNK</sequence>
<reference evidence="2 3" key="1">
    <citation type="submission" date="2013-05" db="EMBL/GenBank/DDBJ databases">
        <title>Complete genome sequence of Bacillus thuringiensis YBT-1518, a typical strain with high toxicity to nematode.</title>
        <authorList>
            <person name="Wang P."/>
            <person name="Zhang C."/>
            <person name="Guo M."/>
            <person name="Guo S."/>
            <person name="Zhu Y."/>
            <person name="Zheng J."/>
            <person name="Zhu L."/>
            <person name="Ruan L."/>
            <person name="Peng D."/>
            <person name="Sun M."/>
        </authorList>
    </citation>
    <scope>NUCLEOTIDE SEQUENCE [LARGE SCALE GENOMIC DNA]</scope>
    <source>
        <strain evidence="2 3">YBT-1518</strain>
    </source>
</reference>
<dbReference type="KEGG" id="bthu:YBT1518_17315"/>
<proteinExistence type="predicted"/>
<evidence type="ECO:0000313" key="2">
    <source>
        <dbReference type="EMBL" id="AHA72619.1"/>
    </source>
</evidence>
<gene>
    <name evidence="2" type="ORF">YBT1518_17315</name>
</gene>
<dbReference type="EMBL" id="CP005935">
    <property type="protein sequence ID" value="AHA72619.1"/>
    <property type="molecule type" value="Genomic_DNA"/>
</dbReference>
<name>A0A9W3PGS4_BACTU</name>
<accession>A0A9W3PGS4</accession>